<comment type="caution">
    <text evidence="2">The sequence shown here is derived from an EMBL/GenBank/DDBJ whole genome shotgun (WGS) entry which is preliminary data.</text>
</comment>
<feature type="transmembrane region" description="Helical" evidence="1">
    <location>
        <begin position="56"/>
        <end position="75"/>
    </location>
</feature>
<evidence type="ECO:0008006" key="4">
    <source>
        <dbReference type="Google" id="ProtNLM"/>
    </source>
</evidence>
<reference evidence="3" key="1">
    <citation type="journal article" date="2019" name="Int. J. Syst. Evol. Microbiol.">
        <title>The Global Catalogue of Microorganisms (GCM) 10K type strain sequencing project: providing services to taxonomists for standard genome sequencing and annotation.</title>
        <authorList>
            <consortium name="The Broad Institute Genomics Platform"/>
            <consortium name="The Broad Institute Genome Sequencing Center for Infectious Disease"/>
            <person name="Wu L."/>
            <person name="Ma J."/>
        </authorList>
    </citation>
    <scope>NUCLEOTIDE SEQUENCE [LARGE SCALE GENOMIC DNA]</scope>
    <source>
        <strain evidence="3">KCTC 3913</strain>
    </source>
</reference>
<proteinExistence type="predicted"/>
<dbReference type="Proteomes" id="UP001597506">
    <property type="component" value="Unassembled WGS sequence"/>
</dbReference>
<keyword evidence="3" id="KW-1185">Reference proteome</keyword>
<feature type="transmembrane region" description="Helical" evidence="1">
    <location>
        <begin position="5"/>
        <end position="21"/>
    </location>
</feature>
<sequence length="76" mass="8427">MKKYFVFLSVIVVGVSLYGLITNKDALLPYALLGLGIVTLISGIREVKQKQEMALGIVNIFTSSIAFCWVLFLVFI</sequence>
<accession>A0ABW5RUL3</accession>
<keyword evidence="1" id="KW-0812">Transmembrane</keyword>
<keyword evidence="1" id="KW-1133">Transmembrane helix</keyword>
<protein>
    <recommendedName>
        <fullName evidence="4">DUF3953 domain-containing protein</fullName>
    </recommendedName>
</protein>
<dbReference type="RefSeq" id="WP_071411892.1">
    <property type="nucleotide sequence ID" value="NZ_JBHUMF010000031.1"/>
</dbReference>
<evidence type="ECO:0000313" key="2">
    <source>
        <dbReference type="EMBL" id="MFD2681766.1"/>
    </source>
</evidence>
<organism evidence="2 3">
    <name type="scientific">Bacillus seohaeanensis</name>
    <dbReference type="NCBI Taxonomy" id="284580"/>
    <lineage>
        <taxon>Bacteria</taxon>
        <taxon>Bacillati</taxon>
        <taxon>Bacillota</taxon>
        <taxon>Bacilli</taxon>
        <taxon>Bacillales</taxon>
        <taxon>Bacillaceae</taxon>
        <taxon>Bacillus</taxon>
    </lineage>
</organism>
<dbReference type="EMBL" id="JBHUMF010000031">
    <property type="protein sequence ID" value="MFD2681766.1"/>
    <property type="molecule type" value="Genomic_DNA"/>
</dbReference>
<gene>
    <name evidence="2" type="ORF">ACFSUL_13580</name>
</gene>
<evidence type="ECO:0000313" key="3">
    <source>
        <dbReference type="Proteomes" id="UP001597506"/>
    </source>
</evidence>
<name>A0ABW5RUL3_9BACI</name>
<keyword evidence="1" id="KW-0472">Membrane</keyword>
<feature type="transmembrane region" description="Helical" evidence="1">
    <location>
        <begin position="27"/>
        <end position="44"/>
    </location>
</feature>
<evidence type="ECO:0000256" key="1">
    <source>
        <dbReference type="SAM" id="Phobius"/>
    </source>
</evidence>